<dbReference type="Proteomes" id="UP000245629">
    <property type="component" value="Chromosome 3"/>
</dbReference>
<name>A0A2S2CUJ2_9PROT</name>
<dbReference type="EMBL" id="CP029354">
    <property type="protein sequence ID" value="AWK88158.1"/>
    <property type="molecule type" value="Genomic_DNA"/>
</dbReference>
<dbReference type="OrthoDB" id="7307353at2"/>
<gene>
    <name evidence="1" type="ORF">DEW08_18720</name>
</gene>
<dbReference type="Pfam" id="PF04328">
    <property type="entry name" value="Sel_put"/>
    <property type="match status" value="1"/>
</dbReference>
<proteinExistence type="predicted"/>
<dbReference type="InterPro" id="IPR007423">
    <property type="entry name" value="Sel_put"/>
</dbReference>
<reference evidence="2" key="1">
    <citation type="submission" date="2018-05" db="EMBL/GenBank/DDBJ databases">
        <title>Azospirillum thermophila sp. nov., a novel isolated from hot spring.</title>
        <authorList>
            <person name="Zhao Z."/>
        </authorList>
    </citation>
    <scope>NUCLEOTIDE SEQUENCE [LARGE SCALE GENOMIC DNA]</scope>
    <source>
        <strain evidence="2">CFH 70021</strain>
    </source>
</reference>
<sequence length="60" mass="6968">MSSFDLRAAWTGLCRLLKDDSYERYLREHARLAPEEPPLDPQAFRKKQILMTLGRRCCGG</sequence>
<protein>
    <recommendedName>
        <fullName evidence="3">DUF466 domain-containing protein</fullName>
    </recommendedName>
</protein>
<accession>A0A2S2CUJ2</accession>
<evidence type="ECO:0000313" key="1">
    <source>
        <dbReference type="EMBL" id="AWK88158.1"/>
    </source>
</evidence>
<evidence type="ECO:0008006" key="3">
    <source>
        <dbReference type="Google" id="ProtNLM"/>
    </source>
</evidence>
<dbReference type="RefSeq" id="WP_109330141.1">
    <property type="nucleotide sequence ID" value="NZ_CP029354.1"/>
</dbReference>
<evidence type="ECO:0000313" key="2">
    <source>
        <dbReference type="Proteomes" id="UP000245629"/>
    </source>
</evidence>
<organism evidence="1 2">
    <name type="scientific">Azospirillum thermophilum</name>
    <dbReference type="NCBI Taxonomy" id="2202148"/>
    <lineage>
        <taxon>Bacteria</taxon>
        <taxon>Pseudomonadati</taxon>
        <taxon>Pseudomonadota</taxon>
        <taxon>Alphaproteobacteria</taxon>
        <taxon>Rhodospirillales</taxon>
        <taxon>Azospirillaceae</taxon>
        <taxon>Azospirillum</taxon>
    </lineage>
</organism>
<keyword evidence="2" id="KW-1185">Reference proteome</keyword>
<dbReference type="AlphaFoldDB" id="A0A2S2CUJ2"/>
<dbReference type="KEGG" id="azz:DEW08_18720"/>